<dbReference type="EMBL" id="SLWS01000008">
    <property type="protein sequence ID" value="TCO54865.1"/>
    <property type="molecule type" value="Genomic_DNA"/>
</dbReference>
<dbReference type="AlphaFoldDB" id="A0A4R2JL13"/>
<dbReference type="RefSeq" id="WP_132122656.1">
    <property type="nucleotide sequence ID" value="NZ_SLWS01000008.1"/>
</dbReference>
<evidence type="ECO:0000313" key="2">
    <source>
        <dbReference type="Proteomes" id="UP000295680"/>
    </source>
</evidence>
<sequence length="151" mass="16692">MAPTIGDPAANHLSARCHPAAISVSALKHRLVTTFQRHVANPVLRRVPVQTLLETTGRRSGQPRVTPVGGRRVGQEFWIVSEFGTKSQYVRNIQADPRVRVRIRGRWHSGTAHLLPDDDARARLRSLPRLNSAAVRAMGTDLLTVRVDLTG</sequence>
<accession>A0A4R2JL13</accession>
<dbReference type="SUPFAM" id="SSF50475">
    <property type="entry name" value="FMN-binding split barrel"/>
    <property type="match status" value="1"/>
</dbReference>
<keyword evidence="2" id="KW-1185">Reference proteome</keyword>
<dbReference type="GO" id="GO:0016491">
    <property type="term" value="F:oxidoreductase activity"/>
    <property type="evidence" value="ECO:0007669"/>
    <property type="project" value="InterPro"/>
</dbReference>
<protein>
    <submittedName>
        <fullName evidence="1">Deazaflavin-dependent oxidoreductase (Nitroreductase family)</fullName>
    </submittedName>
</protein>
<dbReference type="NCBIfam" id="TIGR00026">
    <property type="entry name" value="hi_GC_TIGR00026"/>
    <property type="match status" value="1"/>
</dbReference>
<organism evidence="1 2">
    <name type="scientific">Actinocrispum wychmicini</name>
    <dbReference type="NCBI Taxonomy" id="1213861"/>
    <lineage>
        <taxon>Bacteria</taxon>
        <taxon>Bacillati</taxon>
        <taxon>Actinomycetota</taxon>
        <taxon>Actinomycetes</taxon>
        <taxon>Pseudonocardiales</taxon>
        <taxon>Pseudonocardiaceae</taxon>
        <taxon>Actinocrispum</taxon>
    </lineage>
</organism>
<reference evidence="1 2" key="1">
    <citation type="submission" date="2019-03" db="EMBL/GenBank/DDBJ databases">
        <title>Genomic Encyclopedia of Type Strains, Phase IV (KMG-IV): sequencing the most valuable type-strain genomes for metagenomic binning, comparative biology and taxonomic classification.</title>
        <authorList>
            <person name="Goeker M."/>
        </authorList>
    </citation>
    <scope>NUCLEOTIDE SEQUENCE [LARGE SCALE GENOMIC DNA]</scope>
    <source>
        <strain evidence="1 2">DSM 45934</strain>
    </source>
</reference>
<gene>
    <name evidence="1" type="ORF">EV192_108153</name>
</gene>
<dbReference type="Pfam" id="PF04075">
    <property type="entry name" value="F420H2_quin_red"/>
    <property type="match status" value="1"/>
</dbReference>
<dbReference type="InterPro" id="IPR012349">
    <property type="entry name" value="Split_barrel_FMN-bd"/>
</dbReference>
<dbReference type="Gene3D" id="2.30.110.10">
    <property type="entry name" value="Electron Transport, Fmn-binding Protein, Chain A"/>
    <property type="match status" value="1"/>
</dbReference>
<comment type="caution">
    <text evidence="1">The sequence shown here is derived from an EMBL/GenBank/DDBJ whole genome shotgun (WGS) entry which is preliminary data.</text>
</comment>
<proteinExistence type="predicted"/>
<dbReference type="Proteomes" id="UP000295680">
    <property type="component" value="Unassembled WGS sequence"/>
</dbReference>
<dbReference type="InterPro" id="IPR004378">
    <property type="entry name" value="F420H2_quin_Rdtase"/>
</dbReference>
<name>A0A4R2JL13_9PSEU</name>
<dbReference type="OrthoDB" id="4633749at2"/>
<evidence type="ECO:0000313" key="1">
    <source>
        <dbReference type="EMBL" id="TCO54865.1"/>
    </source>
</evidence>